<reference evidence="1 2" key="1">
    <citation type="journal article" date="2014" name="PLoS Genet.">
        <title>Phylogenetically driven sequencing of extremely halophilic archaea reveals strategies for static and dynamic osmo-response.</title>
        <authorList>
            <person name="Becker E.A."/>
            <person name="Seitzer P.M."/>
            <person name="Tritt A."/>
            <person name="Larsen D."/>
            <person name="Krusor M."/>
            <person name="Yao A.I."/>
            <person name="Wu D."/>
            <person name="Madern D."/>
            <person name="Eisen J.A."/>
            <person name="Darling A.E."/>
            <person name="Facciotti M.T."/>
        </authorList>
    </citation>
    <scope>NUCLEOTIDE SEQUENCE [LARGE SCALE GENOMIC DNA]</scope>
    <source>
        <strain evidence="1 2">GA33</strain>
    </source>
</reference>
<organism evidence="1 2">
    <name type="scientific">Natronorubrum tibetense GA33</name>
    <dbReference type="NCBI Taxonomy" id="1114856"/>
    <lineage>
        <taxon>Archaea</taxon>
        <taxon>Methanobacteriati</taxon>
        <taxon>Methanobacteriota</taxon>
        <taxon>Stenosarchaea group</taxon>
        <taxon>Halobacteria</taxon>
        <taxon>Halobacteriales</taxon>
        <taxon>Natrialbaceae</taxon>
        <taxon>Natronorubrum</taxon>
    </lineage>
</organism>
<protein>
    <submittedName>
        <fullName evidence="1">Uncharacterized protein</fullName>
    </submittedName>
</protein>
<keyword evidence="2" id="KW-1185">Reference proteome</keyword>
<dbReference type="eggNOG" id="ENOG502N5GZ">
    <property type="taxonomic scope" value="Archaea"/>
</dbReference>
<dbReference type="Proteomes" id="UP000011599">
    <property type="component" value="Unassembled WGS sequence"/>
</dbReference>
<proteinExistence type="predicted"/>
<name>L9VE42_9EURY</name>
<accession>L9VE42</accession>
<dbReference type="OrthoDB" id="247231at2157"/>
<dbReference type="AlphaFoldDB" id="L9VE42"/>
<sequence>MANQIKSSGAAGLALQVTEPARAAGLVEEDADGDATELADVRVFAFDHLLLVIDIDAVSTPDVAEVVVAAATDTDSVYRAVDATVQIAGHGYQVQLPPASDAGFTEGDRAPCHPAPGNVAISRDDGTSAVADAGRLAGDLVAIRKEL</sequence>
<dbReference type="EMBL" id="AOHW01000058">
    <property type="protein sequence ID" value="ELY35242.1"/>
    <property type="molecule type" value="Genomic_DNA"/>
</dbReference>
<gene>
    <name evidence="1" type="ORF">C496_23708</name>
</gene>
<evidence type="ECO:0000313" key="1">
    <source>
        <dbReference type="EMBL" id="ELY35242.1"/>
    </source>
</evidence>
<dbReference type="RefSeq" id="WP_006093052.1">
    <property type="nucleotide sequence ID" value="NZ_AOHW01000058.1"/>
</dbReference>
<evidence type="ECO:0000313" key="2">
    <source>
        <dbReference type="Proteomes" id="UP000011599"/>
    </source>
</evidence>
<comment type="caution">
    <text evidence="1">The sequence shown here is derived from an EMBL/GenBank/DDBJ whole genome shotgun (WGS) entry which is preliminary data.</text>
</comment>
<dbReference type="PATRIC" id="fig|1114856.3.peg.4881"/>